<dbReference type="InterPro" id="IPR012899">
    <property type="entry name" value="LTXXQ"/>
</dbReference>
<dbReference type="Pfam" id="PF07813">
    <property type="entry name" value="LTXXQ"/>
    <property type="match status" value="1"/>
</dbReference>
<keyword evidence="1" id="KW-0732">Signal</keyword>
<proteinExistence type="predicted"/>
<dbReference type="HOGENOM" id="CLU_121288_0_0_4"/>
<dbReference type="Proteomes" id="UP000008332">
    <property type="component" value="Chromosome"/>
</dbReference>
<dbReference type="KEGG" id="rfr:Rfer_0011"/>
<dbReference type="GO" id="GO:0042597">
    <property type="term" value="C:periplasmic space"/>
    <property type="evidence" value="ECO:0007669"/>
    <property type="project" value="InterPro"/>
</dbReference>
<reference evidence="3" key="1">
    <citation type="submission" date="2006-02" db="EMBL/GenBank/DDBJ databases">
        <title>Complete sequence of chromosome of Rhodoferax ferrireducens DSM 15236.</title>
        <authorList>
            <person name="Copeland A."/>
            <person name="Lucas S."/>
            <person name="Lapidus A."/>
            <person name="Barry K."/>
            <person name="Detter J.C."/>
            <person name="Glavina del Rio T."/>
            <person name="Hammon N."/>
            <person name="Israni S."/>
            <person name="Pitluck S."/>
            <person name="Brettin T."/>
            <person name="Bruce D."/>
            <person name="Han C."/>
            <person name="Tapia R."/>
            <person name="Gilna P."/>
            <person name="Kiss H."/>
            <person name="Schmutz J."/>
            <person name="Larimer F."/>
            <person name="Land M."/>
            <person name="Kyrpides N."/>
            <person name="Ivanova N."/>
            <person name="Richardson P."/>
        </authorList>
    </citation>
    <scope>NUCLEOTIDE SEQUENCE [LARGE SCALE GENOMIC DNA]</scope>
    <source>
        <strain evidence="3">ATCC BAA-621 / DSM 15236 / T118</strain>
    </source>
</reference>
<evidence type="ECO:0000313" key="3">
    <source>
        <dbReference type="Proteomes" id="UP000008332"/>
    </source>
</evidence>
<protein>
    <recommendedName>
        <fullName evidence="4">LTXXQ motif family protein</fullName>
    </recommendedName>
</protein>
<feature type="chain" id="PRO_5004200617" description="LTXXQ motif family protein" evidence="1">
    <location>
        <begin position="28"/>
        <end position="181"/>
    </location>
</feature>
<evidence type="ECO:0000256" key="1">
    <source>
        <dbReference type="SAM" id="SignalP"/>
    </source>
</evidence>
<name>Q223J4_ALBFT</name>
<sequence>MKSFFKPVLIASLLATAGFAAFSQVPAAGQDCMMGQGAMYGGMHHERMGKFDPAKMQARMDQRSAALKAQLKLTPAQETAWTTFTAAMKPPAAMMANRPDYAELIKLPTPERIDKMKALHTQRMADMTAAMEQRGEATKAFYAVLTPEQQKVFDAGTARHFGSVGRKGGHMGHMGVPAPKQ</sequence>
<evidence type="ECO:0008006" key="4">
    <source>
        <dbReference type="Google" id="ProtNLM"/>
    </source>
</evidence>
<dbReference type="STRING" id="338969.Rfer_0011"/>
<dbReference type="EMBL" id="CP000267">
    <property type="protein sequence ID" value="ABD67773.1"/>
    <property type="molecule type" value="Genomic_DNA"/>
</dbReference>
<dbReference type="eggNOG" id="ENOG5032U6V">
    <property type="taxonomic scope" value="Bacteria"/>
</dbReference>
<dbReference type="AlphaFoldDB" id="Q223J4"/>
<dbReference type="RefSeq" id="WP_011462346.1">
    <property type="nucleotide sequence ID" value="NC_007908.1"/>
</dbReference>
<gene>
    <name evidence="2" type="ordered locus">Rfer_0011</name>
</gene>
<dbReference type="Gene3D" id="1.20.120.1490">
    <property type="match status" value="1"/>
</dbReference>
<dbReference type="OrthoDB" id="5298564at2"/>
<keyword evidence="3" id="KW-1185">Reference proteome</keyword>
<evidence type="ECO:0000313" key="2">
    <source>
        <dbReference type="EMBL" id="ABD67773.1"/>
    </source>
</evidence>
<feature type="signal peptide" evidence="1">
    <location>
        <begin position="1"/>
        <end position="27"/>
    </location>
</feature>
<organism evidence="2 3">
    <name type="scientific">Albidiferax ferrireducens (strain ATCC BAA-621 / DSM 15236 / T118)</name>
    <name type="common">Rhodoferax ferrireducens</name>
    <dbReference type="NCBI Taxonomy" id="338969"/>
    <lineage>
        <taxon>Bacteria</taxon>
        <taxon>Pseudomonadati</taxon>
        <taxon>Pseudomonadota</taxon>
        <taxon>Betaproteobacteria</taxon>
        <taxon>Burkholderiales</taxon>
        <taxon>Comamonadaceae</taxon>
        <taxon>Rhodoferax</taxon>
    </lineage>
</organism>
<accession>Q223J4</accession>